<dbReference type="Proteomes" id="UP000294958">
    <property type="component" value="Unassembled WGS sequence"/>
</dbReference>
<dbReference type="Gene3D" id="1.10.260.40">
    <property type="entry name" value="lambda repressor-like DNA-binding domains"/>
    <property type="match status" value="1"/>
</dbReference>
<dbReference type="RefSeq" id="WP_035025409.1">
    <property type="nucleotide sequence ID" value="NZ_KK073883.1"/>
</dbReference>
<keyword evidence="3" id="KW-0238">DNA-binding</keyword>
<dbReference type="GO" id="GO:0003677">
    <property type="term" value="F:DNA binding"/>
    <property type="evidence" value="ECO:0007669"/>
    <property type="project" value="UniProtKB-KW"/>
</dbReference>
<name>A0A011TBM0_9HYPH</name>
<dbReference type="InterPro" id="IPR010359">
    <property type="entry name" value="IrrE_HExxH"/>
</dbReference>
<dbReference type="Pfam" id="PF01381">
    <property type="entry name" value="HTH_3"/>
    <property type="match status" value="1"/>
</dbReference>
<dbReference type="GO" id="GO:0005829">
    <property type="term" value="C:cytosol"/>
    <property type="evidence" value="ECO:0007669"/>
    <property type="project" value="TreeGrafter"/>
</dbReference>
<evidence type="ECO:0000313" key="7">
    <source>
        <dbReference type="EMBL" id="TDR29039.1"/>
    </source>
</evidence>
<evidence type="ECO:0000256" key="1">
    <source>
        <dbReference type="ARBA" id="ARBA00007227"/>
    </source>
</evidence>
<evidence type="ECO:0000259" key="5">
    <source>
        <dbReference type="PROSITE" id="PS50943"/>
    </source>
</evidence>
<dbReference type="CDD" id="cd00093">
    <property type="entry name" value="HTH_XRE"/>
    <property type="match status" value="1"/>
</dbReference>
<organism evidence="6 8">
    <name type="scientific">Aquamicrobium defluvii</name>
    <dbReference type="NCBI Taxonomy" id="69279"/>
    <lineage>
        <taxon>Bacteria</taxon>
        <taxon>Pseudomonadati</taxon>
        <taxon>Pseudomonadota</taxon>
        <taxon>Alphaproteobacteria</taxon>
        <taxon>Hyphomicrobiales</taxon>
        <taxon>Phyllobacteriaceae</taxon>
        <taxon>Aquamicrobium</taxon>
    </lineage>
</organism>
<evidence type="ECO:0000313" key="9">
    <source>
        <dbReference type="Proteomes" id="UP000294958"/>
    </source>
</evidence>
<dbReference type="GO" id="GO:0003700">
    <property type="term" value="F:DNA-binding transcription factor activity"/>
    <property type="evidence" value="ECO:0007669"/>
    <property type="project" value="TreeGrafter"/>
</dbReference>
<dbReference type="PATRIC" id="fig|69279.3.peg.1662"/>
<proteinExistence type="inferred from homology"/>
<sequence length="506" mass="55003">MGKFRTPIGARIRRKRLASGLSQVALARSLGISASYLNLIENNKRSIGGKLLLRIGERLGIDLKHLSGESEARTIAAIGELMADPLMSGIDIEPQTIRDLVARFPEAGTALARLHSAYADASTEIEVLQHRLKSDPLLSQLLHEILNRIAGIKSGAEILADIPDLTDDERGRFISNINTEARELVPATQSLVAYFDQTAARQRPVSPLGEVDEALIANNNHFPELETVASLLRQEVCGTGATDEPTVVEALRRRFGIACRIGGNPAAAGESVLAFSDTLPRSARVFRMLRTYASRAASAKLSEVADRLDLSTEEARELALRALSSYVAGAMMMPYDEFLDMAETHRYDVDLIGNLAGVSFEQAAHRLVTLRRKGREGVPFGFLRADRSGRLTKRFPLPGLTIPGFGHGCLLWPIYDAFATGGIVRQLSAFPGGGRFLLLAKTVSKQTPRFGQKPLVFSIMLACDIVHADRTVYGDGLDLGGMPVEVGPSCLPCPRLHCGHRQEIPV</sequence>
<reference evidence="6 8" key="1">
    <citation type="submission" date="2014-02" db="EMBL/GenBank/DDBJ databases">
        <title>Aquamicrobium defluvii Genome sequencing.</title>
        <authorList>
            <person name="Wang X."/>
        </authorList>
    </citation>
    <scope>NUCLEOTIDE SEQUENCE [LARGE SCALE GENOMIC DNA]</scope>
    <source>
        <strain evidence="6 8">W13Z1</strain>
    </source>
</reference>
<evidence type="ECO:0000256" key="4">
    <source>
        <dbReference type="ARBA" id="ARBA00023163"/>
    </source>
</evidence>
<comment type="caution">
    <text evidence="6">The sequence shown here is derived from an EMBL/GenBank/DDBJ whole genome shotgun (WGS) entry which is preliminary data.</text>
</comment>
<evidence type="ECO:0000256" key="3">
    <source>
        <dbReference type="ARBA" id="ARBA00023125"/>
    </source>
</evidence>
<gene>
    <name evidence="6" type="ORF">BG36_23685</name>
    <name evidence="7" type="ORF">DES43_1517</name>
</gene>
<accession>A0A011TBM0</accession>
<keyword evidence="4" id="KW-0804">Transcription</keyword>
<keyword evidence="2" id="KW-0805">Transcription regulation</keyword>
<dbReference type="Pfam" id="PF09856">
    <property type="entry name" value="ScfRs"/>
    <property type="match status" value="1"/>
</dbReference>
<dbReference type="SUPFAM" id="SSF47413">
    <property type="entry name" value="lambda repressor-like DNA-binding domains"/>
    <property type="match status" value="1"/>
</dbReference>
<dbReference type="Pfam" id="PF06114">
    <property type="entry name" value="Peptidase_M78"/>
    <property type="match status" value="1"/>
</dbReference>
<reference evidence="7 9" key="2">
    <citation type="submission" date="2019-03" db="EMBL/GenBank/DDBJ databases">
        <title>Genomic Encyclopedia of Type Strains, Phase IV (KMG-IV): sequencing the most valuable type-strain genomes for metagenomic binning, comparative biology and taxonomic classification.</title>
        <authorList>
            <person name="Goeker M."/>
        </authorList>
    </citation>
    <scope>NUCLEOTIDE SEQUENCE [LARGE SCALE GENOMIC DNA]</scope>
    <source>
        <strain evidence="7 9">DSM 11603</strain>
    </source>
</reference>
<dbReference type="AlphaFoldDB" id="A0A011TBM0"/>
<dbReference type="InterPro" id="IPR001387">
    <property type="entry name" value="Cro/C1-type_HTH"/>
</dbReference>
<dbReference type="Proteomes" id="UP000019849">
    <property type="component" value="Unassembled WGS sequence"/>
</dbReference>
<dbReference type="eggNOG" id="COG3800">
    <property type="taxonomic scope" value="Bacteria"/>
</dbReference>
<feature type="domain" description="HTH cro/C1-type" evidence="5">
    <location>
        <begin position="12"/>
        <end position="66"/>
    </location>
</feature>
<dbReference type="InterPro" id="IPR050807">
    <property type="entry name" value="TransReg_Diox_bact_type"/>
</dbReference>
<dbReference type="InterPro" id="IPR010982">
    <property type="entry name" value="Lambda_DNA-bd_dom_sf"/>
</dbReference>
<evidence type="ECO:0000313" key="8">
    <source>
        <dbReference type="Proteomes" id="UP000019849"/>
    </source>
</evidence>
<dbReference type="PANTHER" id="PTHR46797">
    <property type="entry name" value="HTH-TYPE TRANSCRIPTIONAL REGULATOR"/>
    <property type="match status" value="1"/>
</dbReference>
<keyword evidence="9" id="KW-1185">Reference proteome</keyword>
<dbReference type="STRING" id="69279.BG36_23685"/>
<dbReference type="InterPro" id="IPR018653">
    <property type="entry name" value="ScfR_C"/>
</dbReference>
<protein>
    <recommendedName>
        <fullName evidence="5">HTH cro/C1-type domain-containing protein</fullName>
    </recommendedName>
</protein>
<evidence type="ECO:0000313" key="6">
    <source>
        <dbReference type="EMBL" id="EXL09004.1"/>
    </source>
</evidence>
<dbReference type="PROSITE" id="PS50943">
    <property type="entry name" value="HTH_CROC1"/>
    <property type="match status" value="1"/>
</dbReference>
<dbReference type="EMBL" id="JENY01000009">
    <property type="protein sequence ID" value="EXL09004.1"/>
    <property type="molecule type" value="Genomic_DNA"/>
</dbReference>
<dbReference type="OrthoDB" id="1123084at2"/>
<dbReference type="eggNOG" id="COG1396">
    <property type="taxonomic scope" value="Bacteria"/>
</dbReference>
<dbReference type="PANTHER" id="PTHR46797:SF23">
    <property type="entry name" value="HTH-TYPE TRANSCRIPTIONAL REGULATOR SUTR"/>
    <property type="match status" value="1"/>
</dbReference>
<dbReference type="EMBL" id="SNZF01000051">
    <property type="protein sequence ID" value="TDR29039.1"/>
    <property type="molecule type" value="Genomic_DNA"/>
</dbReference>
<comment type="similarity">
    <text evidence="1">Belongs to the short-chain fatty acyl-CoA assimilation regulator (ScfR) family.</text>
</comment>
<dbReference type="HOGENOM" id="CLU_046383_0_0_5"/>
<evidence type="ECO:0000256" key="2">
    <source>
        <dbReference type="ARBA" id="ARBA00023015"/>
    </source>
</evidence>
<dbReference type="SMART" id="SM00530">
    <property type="entry name" value="HTH_XRE"/>
    <property type="match status" value="1"/>
</dbReference>